<keyword evidence="7 15" id="KW-0963">Cytoplasm</keyword>
<evidence type="ECO:0000256" key="15">
    <source>
        <dbReference type="HAMAP-Rule" id="MF_01018"/>
    </source>
</evidence>
<comment type="function">
    <text evidence="14 15">Catalyzes the condensation of ATP and 5-phosphoribose 1-diphosphate to form N'-(5'-phosphoribosyl)-ATP (PR-ATP). Has a crucial role in the pathway because the rate of histidine biosynthesis seems to be controlled primarily by regulation of HisG enzymatic activity.</text>
</comment>
<dbReference type="CDD" id="cd13595">
    <property type="entry name" value="PBP2_HisGs"/>
    <property type="match status" value="1"/>
</dbReference>
<evidence type="ECO:0000256" key="5">
    <source>
        <dbReference type="ARBA" id="ARBA00011946"/>
    </source>
</evidence>
<dbReference type="GO" id="GO:0003879">
    <property type="term" value="F:ATP phosphoribosyltransferase activity"/>
    <property type="evidence" value="ECO:0007669"/>
    <property type="project" value="UniProtKB-UniRule"/>
</dbReference>
<evidence type="ECO:0000256" key="10">
    <source>
        <dbReference type="ARBA" id="ARBA00022679"/>
    </source>
</evidence>
<evidence type="ECO:0000256" key="4">
    <source>
        <dbReference type="ARBA" id="ARBA00009489"/>
    </source>
</evidence>
<keyword evidence="10 15" id="KW-0808">Transferase</keyword>
<keyword evidence="9 15" id="KW-0328">Glycosyltransferase</keyword>
<dbReference type="EMBL" id="FMYV01000010">
    <property type="protein sequence ID" value="SDC86897.1"/>
    <property type="molecule type" value="Genomic_DNA"/>
</dbReference>
<dbReference type="FunFam" id="3.40.190.10:FF:000008">
    <property type="entry name" value="ATP phosphoribosyltransferase"/>
    <property type="match status" value="1"/>
</dbReference>
<dbReference type="InterPro" id="IPR013820">
    <property type="entry name" value="ATP_PRibTrfase_cat"/>
</dbReference>
<dbReference type="Gene3D" id="3.40.190.10">
    <property type="entry name" value="Periplasmic binding protein-like II"/>
    <property type="match status" value="2"/>
</dbReference>
<dbReference type="InterPro" id="IPR018198">
    <property type="entry name" value="ATP_PRibTrfase_CS"/>
</dbReference>
<keyword evidence="11 15" id="KW-0547">Nucleotide-binding</keyword>
<keyword evidence="12 15" id="KW-0067">ATP-binding</keyword>
<keyword evidence="18" id="KW-1185">Reference proteome</keyword>
<protein>
    <recommendedName>
        <fullName evidence="6 15">ATP phosphoribosyltransferase</fullName>
        <shortName evidence="15">ATP-PRT</shortName>
        <shortName evidence="15">ATP-PRTase</shortName>
        <ecNumber evidence="5 15">2.4.2.17</ecNumber>
    </recommendedName>
</protein>
<evidence type="ECO:0000256" key="9">
    <source>
        <dbReference type="ARBA" id="ARBA00022676"/>
    </source>
</evidence>
<dbReference type="GO" id="GO:0000105">
    <property type="term" value="P:L-histidine biosynthetic process"/>
    <property type="evidence" value="ECO:0007669"/>
    <property type="project" value="UniProtKB-UniRule"/>
</dbReference>
<comment type="pathway">
    <text evidence="3 15">Amino-acid biosynthesis; L-histidine biosynthesis; L-histidine from 5-phospho-alpha-D-ribose 1-diphosphate: step 1/9.</text>
</comment>
<evidence type="ECO:0000256" key="12">
    <source>
        <dbReference type="ARBA" id="ARBA00022840"/>
    </source>
</evidence>
<comment type="catalytic activity">
    <reaction evidence="1 15">
        <text>1-(5-phospho-beta-D-ribosyl)-ATP + diphosphate = 5-phospho-alpha-D-ribose 1-diphosphate + ATP</text>
        <dbReference type="Rhea" id="RHEA:18473"/>
        <dbReference type="ChEBI" id="CHEBI:30616"/>
        <dbReference type="ChEBI" id="CHEBI:33019"/>
        <dbReference type="ChEBI" id="CHEBI:58017"/>
        <dbReference type="ChEBI" id="CHEBI:73183"/>
        <dbReference type="EC" id="2.4.2.17"/>
    </reaction>
</comment>
<dbReference type="NCBIfam" id="TIGR00070">
    <property type="entry name" value="hisG"/>
    <property type="match status" value="1"/>
</dbReference>
<dbReference type="PANTHER" id="PTHR21403:SF10">
    <property type="entry name" value="ATP PHOSPHORIBOSYLTRANSFERASE"/>
    <property type="match status" value="1"/>
</dbReference>
<evidence type="ECO:0000256" key="11">
    <source>
        <dbReference type="ARBA" id="ARBA00022741"/>
    </source>
</evidence>
<evidence type="ECO:0000256" key="2">
    <source>
        <dbReference type="ARBA" id="ARBA00004496"/>
    </source>
</evidence>
<evidence type="ECO:0000313" key="17">
    <source>
        <dbReference type="EMBL" id="SDC86897.1"/>
    </source>
</evidence>
<dbReference type="InterPro" id="IPR024893">
    <property type="entry name" value="ATP_PRibTrfase_HisG_short"/>
</dbReference>
<evidence type="ECO:0000259" key="16">
    <source>
        <dbReference type="Pfam" id="PF01634"/>
    </source>
</evidence>
<dbReference type="GO" id="GO:0005737">
    <property type="term" value="C:cytoplasm"/>
    <property type="evidence" value="ECO:0007669"/>
    <property type="project" value="UniProtKB-SubCell"/>
</dbReference>
<dbReference type="Proteomes" id="UP000199322">
    <property type="component" value="Unassembled WGS sequence"/>
</dbReference>
<dbReference type="Pfam" id="PF01634">
    <property type="entry name" value="HisG"/>
    <property type="match status" value="1"/>
</dbReference>
<dbReference type="AlphaFoldDB" id="A0A1G6Q5J6"/>
<evidence type="ECO:0000256" key="1">
    <source>
        <dbReference type="ARBA" id="ARBA00000915"/>
    </source>
</evidence>
<dbReference type="STRING" id="28234.SAMN04488588_1974"/>
<dbReference type="EC" id="2.4.2.17" evidence="5 15"/>
<keyword evidence="8 15" id="KW-0028">Amino-acid biosynthesis</keyword>
<evidence type="ECO:0000256" key="3">
    <source>
        <dbReference type="ARBA" id="ARBA00004667"/>
    </source>
</evidence>
<dbReference type="InterPro" id="IPR001348">
    <property type="entry name" value="ATP_PRibTrfase_HisG"/>
</dbReference>
<dbReference type="HAMAP" id="MF_01018">
    <property type="entry name" value="HisG_Short"/>
    <property type="match status" value="1"/>
</dbReference>
<feature type="domain" description="ATP phosphoribosyltransferase catalytic" evidence="16">
    <location>
        <begin position="50"/>
        <end position="200"/>
    </location>
</feature>
<name>A0A1G6Q5J6_9BACT</name>
<comment type="subunit">
    <text evidence="15">Heteromultimer composed of HisG and HisZ subunits.</text>
</comment>
<dbReference type="UniPathway" id="UPA00031">
    <property type="reaction ID" value="UER00006"/>
</dbReference>
<comment type="domain">
    <text evidence="15">Lacks the C-terminal regulatory region which is replaced by HisZ.</text>
</comment>
<comment type="similarity">
    <text evidence="4 15">Belongs to the ATP phosphoribosyltransferase family. Short subfamily.</text>
</comment>
<dbReference type="GO" id="GO:0005524">
    <property type="term" value="F:ATP binding"/>
    <property type="evidence" value="ECO:0007669"/>
    <property type="project" value="UniProtKB-KW"/>
</dbReference>
<evidence type="ECO:0000256" key="13">
    <source>
        <dbReference type="ARBA" id="ARBA00023102"/>
    </source>
</evidence>
<evidence type="ECO:0000256" key="6">
    <source>
        <dbReference type="ARBA" id="ARBA00020998"/>
    </source>
</evidence>
<dbReference type="PANTHER" id="PTHR21403">
    <property type="entry name" value="ATP PHOSPHORIBOSYLTRANSFERASE ATP-PRTASE"/>
    <property type="match status" value="1"/>
</dbReference>
<organism evidence="17 18">
    <name type="scientific">Geotoga petraea</name>
    <dbReference type="NCBI Taxonomy" id="28234"/>
    <lineage>
        <taxon>Bacteria</taxon>
        <taxon>Thermotogati</taxon>
        <taxon>Thermotogota</taxon>
        <taxon>Thermotogae</taxon>
        <taxon>Petrotogales</taxon>
        <taxon>Petrotogaceae</taxon>
        <taxon>Geotoga</taxon>
    </lineage>
</organism>
<evidence type="ECO:0000313" key="18">
    <source>
        <dbReference type="Proteomes" id="UP000199322"/>
    </source>
</evidence>
<dbReference type="PROSITE" id="PS01316">
    <property type="entry name" value="ATP_P_PHORIBOSYLTR"/>
    <property type="match status" value="1"/>
</dbReference>
<evidence type="ECO:0000256" key="7">
    <source>
        <dbReference type="ARBA" id="ARBA00022490"/>
    </source>
</evidence>
<gene>
    <name evidence="15" type="primary">hisG</name>
    <name evidence="17" type="ORF">SAMN04488588_1974</name>
</gene>
<accession>A0A1G6Q5J6</accession>
<sequence length="204" mass="23027">MSLNIVLPSGRLLNKSKEYFIKSGIEIKEPEGRKLTNINDDYSFFYSRVFDVPVYVENGIDIGICGLDVVLERNNDVYIPLKLPFGECRMSVIVEKEKDLDVSKMEGYTIATKFPNITQKFFDSIGVKVKTIKLHGAIELAVKTGVADAIVDIVDTGRTLKENGLKEIENIKDISSVLIVNRISMKRKNKEIKEIIKNLKEVSI</sequence>
<evidence type="ECO:0000256" key="14">
    <source>
        <dbReference type="ARBA" id="ARBA00024861"/>
    </source>
</evidence>
<keyword evidence="13 15" id="KW-0368">Histidine biosynthesis</keyword>
<reference evidence="17 18" key="1">
    <citation type="submission" date="2016-10" db="EMBL/GenBank/DDBJ databases">
        <authorList>
            <person name="de Groot N.N."/>
        </authorList>
    </citation>
    <scope>NUCLEOTIDE SEQUENCE [LARGE SCALE GENOMIC DNA]</scope>
    <source>
        <strain evidence="17 18">WG14</strain>
    </source>
</reference>
<proteinExistence type="inferred from homology"/>
<evidence type="ECO:0000256" key="8">
    <source>
        <dbReference type="ARBA" id="ARBA00022605"/>
    </source>
</evidence>
<dbReference type="SUPFAM" id="SSF53850">
    <property type="entry name" value="Periplasmic binding protein-like II"/>
    <property type="match status" value="1"/>
</dbReference>
<comment type="subcellular location">
    <subcellularLocation>
        <location evidence="2 15">Cytoplasm</location>
    </subcellularLocation>
</comment>